<dbReference type="PANTHER" id="PTHR43304:SF1">
    <property type="entry name" value="PAC DOMAIN-CONTAINING PROTEIN"/>
    <property type="match status" value="1"/>
</dbReference>
<dbReference type="PROSITE" id="PS50112">
    <property type="entry name" value="PAS"/>
    <property type="match status" value="1"/>
</dbReference>
<dbReference type="InterPro" id="IPR035965">
    <property type="entry name" value="PAS-like_dom_sf"/>
</dbReference>
<dbReference type="CDD" id="cd00082">
    <property type="entry name" value="HisKA"/>
    <property type="match status" value="1"/>
</dbReference>
<evidence type="ECO:0000313" key="9">
    <source>
        <dbReference type="EMBL" id="MCK9689458.1"/>
    </source>
</evidence>
<evidence type="ECO:0000256" key="3">
    <source>
        <dbReference type="ARBA" id="ARBA00022553"/>
    </source>
</evidence>
<dbReference type="SMART" id="SM00086">
    <property type="entry name" value="PAC"/>
    <property type="match status" value="2"/>
</dbReference>
<sequence length="712" mass="79245">MNAPLETAIEEAARLRGCLNDLVVVMAIPELWMGSEPPQIISTSLHVLVGMLHLDFAYVRMIDRDGRSPREFVQVPGQPELTSQASEITEALNRSQGDDYLKWPPNARLTLGGAEFSTAQIRLGLLGEIGVVVVGSQRFDFPSRSERLVLDVAANQVAIGLQQAYLLHEQKRIAGELDKRVAQRTSELASANEELAREVVERRWAEDALRESERASRLIVNTIPGLVAILSPAGEVEVVNPQIVEYCGRSLEELKQWGTSDTVHREDLPRAMLALMQSMASGEPYEFEVRLRRFDGVYRWFQVRGRPLRDTDGRILHWYALHTDIDDLKRAEEQLGLNEAFLAEGQRLSHTGSFSWFVDTNDVSFSEELYRIFEFERDLPVSLGLIATRIHPDDLPLLAEKIERAKVAGGELQYEIRLRMADGSVKYVHTLGRDANHPDGRREYLGAIQDITARRLSDEALTKAGSELAQMAKVMSLGVLTASIAHEVNQPLSGIITNASTCLRMLGAEPPNLDGARETARRTIRDGNRASDMISRLRALFSKKGVVAELLDLNEATREVLALSSSQLQRNRVMLRLELANDLPPITGDRIQLQQVVLNLVCNASDAMADVEDRQRLLIVRTERDERDHVRLTVLDVGIGLQPHVAEKLFQAFFTTKSTGMGIGLSLSRSIIESHHGRLWAGSNDGPGATFAFSIPRDQEHAADTTSIEGDS</sequence>
<dbReference type="InterPro" id="IPR003594">
    <property type="entry name" value="HATPase_dom"/>
</dbReference>
<evidence type="ECO:0000256" key="2">
    <source>
        <dbReference type="ARBA" id="ARBA00012438"/>
    </source>
</evidence>
<keyword evidence="10" id="KW-1185">Reference proteome</keyword>
<dbReference type="Gene3D" id="1.10.287.130">
    <property type="match status" value="1"/>
</dbReference>
<dbReference type="InterPro" id="IPR000700">
    <property type="entry name" value="PAS-assoc_C"/>
</dbReference>
<dbReference type="InterPro" id="IPR005467">
    <property type="entry name" value="His_kinase_dom"/>
</dbReference>
<dbReference type="SMART" id="SM00387">
    <property type="entry name" value="HATPase_c"/>
    <property type="match status" value="1"/>
</dbReference>
<dbReference type="CDD" id="cd00130">
    <property type="entry name" value="PAS"/>
    <property type="match status" value="2"/>
</dbReference>
<dbReference type="PROSITE" id="PS50109">
    <property type="entry name" value="HIS_KIN"/>
    <property type="match status" value="1"/>
</dbReference>
<evidence type="ECO:0000256" key="1">
    <source>
        <dbReference type="ARBA" id="ARBA00000085"/>
    </source>
</evidence>
<keyword evidence="4" id="KW-0808">Transferase</keyword>
<dbReference type="InterPro" id="IPR004358">
    <property type="entry name" value="Sig_transdc_His_kin-like_C"/>
</dbReference>
<evidence type="ECO:0000259" key="8">
    <source>
        <dbReference type="PROSITE" id="PS50113"/>
    </source>
</evidence>
<dbReference type="Pfam" id="PF00512">
    <property type="entry name" value="HisKA"/>
    <property type="match status" value="1"/>
</dbReference>
<dbReference type="SUPFAM" id="SSF55785">
    <property type="entry name" value="PYP-like sensor domain (PAS domain)"/>
    <property type="match status" value="2"/>
</dbReference>
<dbReference type="SMART" id="SM00388">
    <property type="entry name" value="HisKA"/>
    <property type="match status" value="1"/>
</dbReference>
<dbReference type="InterPro" id="IPR003661">
    <property type="entry name" value="HisK_dim/P_dom"/>
</dbReference>
<dbReference type="Gene3D" id="3.30.565.10">
    <property type="entry name" value="Histidine kinase-like ATPase, C-terminal domain"/>
    <property type="match status" value="1"/>
</dbReference>
<dbReference type="PANTHER" id="PTHR43304">
    <property type="entry name" value="PHYTOCHROME-LIKE PROTEIN CPH1"/>
    <property type="match status" value="1"/>
</dbReference>
<comment type="catalytic activity">
    <reaction evidence="1">
        <text>ATP + protein L-histidine = ADP + protein N-phospho-L-histidine.</text>
        <dbReference type="EC" id="2.7.13.3"/>
    </reaction>
</comment>
<dbReference type="RefSeq" id="WP_275685505.1">
    <property type="nucleotide sequence ID" value="NZ_JAJLJH010000014.1"/>
</dbReference>
<accession>A0A9X1YQN9</accession>
<dbReference type="InterPro" id="IPR052162">
    <property type="entry name" value="Sensor_kinase/Photoreceptor"/>
</dbReference>
<dbReference type="PRINTS" id="PR00344">
    <property type="entry name" value="BCTRLSENSOR"/>
</dbReference>
<evidence type="ECO:0000259" key="6">
    <source>
        <dbReference type="PROSITE" id="PS50109"/>
    </source>
</evidence>
<dbReference type="InterPro" id="IPR000014">
    <property type="entry name" value="PAS"/>
</dbReference>
<dbReference type="NCBIfam" id="TIGR00229">
    <property type="entry name" value="sensory_box"/>
    <property type="match status" value="1"/>
</dbReference>
<organism evidence="9 10">
    <name type="scientific">Scleromatobacter humisilvae</name>
    <dbReference type="NCBI Taxonomy" id="2897159"/>
    <lineage>
        <taxon>Bacteria</taxon>
        <taxon>Pseudomonadati</taxon>
        <taxon>Pseudomonadota</taxon>
        <taxon>Betaproteobacteria</taxon>
        <taxon>Burkholderiales</taxon>
        <taxon>Sphaerotilaceae</taxon>
        <taxon>Scleromatobacter</taxon>
    </lineage>
</organism>
<dbReference type="FunFam" id="3.30.450.20:FF:000099">
    <property type="entry name" value="Sensory box sensor histidine kinase"/>
    <property type="match status" value="1"/>
</dbReference>
<feature type="domain" description="PAC" evidence="8">
    <location>
        <begin position="412"/>
        <end position="463"/>
    </location>
</feature>
<dbReference type="SMART" id="SM00091">
    <property type="entry name" value="PAS"/>
    <property type="match status" value="2"/>
</dbReference>
<dbReference type="EMBL" id="JAJLJH010000014">
    <property type="protein sequence ID" value="MCK9689458.1"/>
    <property type="molecule type" value="Genomic_DNA"/>
</dbReference>
<dbReference type="InterPro" id="IPR013655">
    <property type="entry name" value="PAS_fold_3"/>
</dbReference>
<dbReference type="PROSITE" id="PS50113">
    <property type="entry name" value="PAC"/>
    <property type="match status" value="2"/>
</dbReference>
<feature type="domain" description="Histidine kinase" evidence="6">
    <location>
        <begin position="483"/>
        <end position="699"/>
    </location>
</feature>
<evidence type="ECO:0000259" key="7">
    <source>
        <dbReference type="PROSITE" id="PS50112"/>
    </source>
</evidence>
<dbReference type="SUPFAM" id="SSF47384">
    <property type="entry name" value="Homodimeric domain of signal transducing histidine kinase"/>
    <property type="match status" value="1"/>
</dbReference>
<feature type="domain" description="PAC" evidence="8">
    <location>
        <begin position="285"/>
        <end position="337"/>
    </location>
</feature>
<dbReference type="InterPro" id="IPR001610">
    <property type="entry name" value="PAC"/>
</dbReference>
<feature type="domain" description="PAS" evidence="7">
    <location>
        <begin position="212"/>
        <end position="282"/>
    </location>
</feature>
<protein>
    <recommendedName>
        <fullName evidence="2">histidine kinase</fullName>
        <ecNumber evidence="2">2.7.13.3</ecNumber>
    </recommendedName>
</protein>
<dbReference type="Pfam" id="PF02518">
    <property type="entry name" value="HATPase_c"/>
    <property type="match status" value="1"/>
</dbReference>
<reference evidence="9" key="1">
    <citation type="submission" date="2021-11" db="EMBL/GenBank/DDBJ databases">
        <title>BS-T2-15 a new species belonging to the Comamonadaceae family isolated from the soil of a French oak forest.</title>
        <authorList>
            <person name="Mieszkin S."/>
            <person name="Alain K."/>
        </authorList>
    </citation>
    <scope>NUCLEOTIDE SEQUENCE</scope>
    <source>
        <strain evidence="9">BS-T2-15</strain>
    </source>
</reference>
<keyword evidence="5" id="KW-0418">Kinase</keyword>
<dbReference type="InterPro" id="IPR036890">
    <property type="entry name" value="HATPase_C_sf"/>
</dbReference>
<dbReference type="Proteomes" id="UP001139353">
    <property type="component" value="Unassembled WGS sequence"/>
</dbReference>
<evidence type="ECO:0000256" key="4">
    <source>
        <dbReference type="ARBA" id="ARBA00022679"/>
    </source>
</evidence>
<name>A0A9X1YQN9_9BURK</name>
<proteinExistence type="predicted"/>
<dbReference type="InterPro" id="IPR036097">
    <property type="entry name" value="HisK_dim/P_sf"/>
</dbReference>
<evidence type="ECO:0000313" key="10">
    <source>
        <dbReference type="Proteomes" id="UP001139353"/>
    </source>
</evidence>
<dbReference type="GO" id="GO:0000155">
    <property type="term" value="F:phosphorelay sensor kinase activity"/>
    <property type="evidence" value="ECO:0007669"/>
    <property type="project" value="InterPro"/>
</dbReference>
<dbReference type="EC" id="2.7.13.3" evidence="2"/>
<dbReference type="Gene3D" id="3.30.450.20">
    <property type="entry name" value="PAS domain"/>
    <property type="match status" value="2"/>
</dbReference>
<dbReference type="SUPFAM" id="SSF55874">
    <property type="entry name" value="ATPase domain of HSP90 chaperone/DNA topoisomerase II/histidine kinase"/>
    <property type="match status" value="1"/>
</dbReference>
<dbReference type="Pfam" id="PF08447">
    <property type="entry name" value="PAS_3"/>
    <property type="match status" value="2"/>
</dbReference>
<keyword evidence="3" id="KW-0597">Phosphoprotein</keyword>
<comment type="caution">
    <text evidence="9">The sequence shown here is derived from an EMBL/GenBank/DDBJ whole genome shotgun (WGS) entry which is preliminary data.</text>
</comment>
<gene>
    <name evidence="9" type="ORF">LPC04_27380</name>
</gene>
<evidence type="ECO:0000256" key="5">
    <source>
        <dbReference type="ARBA" id="ARBA00022777"/>
    </source>
</evidence>
<dbReference type="AlphaFoldDB" id="A0A9X1YQN9"/>